<evidence type="ECO:0000256" key="2">
    <source>
        <dbReference type="SAM" id="SignalP"/>
    </source>
</evidence>
<dbReference type="Proteomes" id="UP001162802">
    <property type="component" value="Unassembled WGS sequence"/>
</dbReference>
<dbReference type="EMBL" id="JALHAT010000021">
    <property type="protein sequence ID" value="MCJ1961465.1"/>
    <property type="molecule type" value="Genomic_DNA"/>
</dbReference>
<dbReference type="InterPro" id="IPR025388">
    <property type="entry name" value="Alginate_export_dom"/>
</dbReference>
<accession>A0ABT0AE36</accession>
<name>A0ABT0AE36_9SPHN</name>
<reference evidence="4" key="1">
    <citation type="submission" date="2022-03" db="EMBL/GenBank/DDBJ databases">
        <title>Identification of a novel bacterium isolated from mangrove sediments.</title>
        <authorList>
            <person name="Pan X."/>
        </authorList>
    </citation>
    <scope>NUCLEOTIDE SEQUENCE</scope>
    <source>
        <strain evidence="4">B2637</strain>
    </source>
</reference>
<keyword evidence="5" id="KW-1185">Reference proteome</keyword>
<gene>
    <name evidence="4" type="ORF">MTR65_12295</name>
</gene>
<proteinExistence type="predicted"/>
<evidence type="ECO:0000313" key="5">
    <source>
        <dbReference type="Proteomes" id="UP001162802"/>
    </source>
</evidence>
<comment type="caution">
    <text evidence="4">The sequence shown here is derived from an EMBL/GenBank/DDBJ whole genome shotgun (WGS) entry which is preliminary data.</text>
</comment>
<sequence length="526" mass="57108">MRSHRKGWRVGGWAGCLTLGLVAPGLVPTVAFAADSAGPTADLPANRNETEPKALPAPPAAPAGKDPLASPFPVEADGLGPRLGPHYRLLRGAEDWRFMGKEGAPDDRFAPLKAIPLDGDGDVTLSLSAGQRTSVSHSTQPLLNDTRSRTEWLSRTNLAADLRIGPAVRVYGQLVSGHIFGRNETRHVPVWENDLIVQQLFTELRAPVASGVARITIGRQEFFDGPRFLISPRENPNIRVSMNGARLSMDWSRVRFTVFDFTPTAQGNGIFDDGIGNGETFSGGIASLLLARNSAQGTNDAIYLDPFYYHYTREQRTSGLLSGSDRRETWGARLWGHWGRVAFDWSAMKQDGRFAGRPVDAWALSTRQSVALGTGKQAPRLGFHADYASGGGSYTADGKVGAFNILYNATIIFSDDNYIGASNVMGVAPTLSVPLSRKLKVATEAGFYWRPNENDAAYRGNAVVYAGTQNVDGRHLANIARARIDWTPDPHVVLSGIANYVDAGKVLTRAGYGDNLFLQTRLTLRF</sequence>
<feature type="region of interest" description="Disordered" evidence="1">
    <location>
        <begin position="41"/>
        <end position="69"/>
    </location>
</feature>
<dbReference type="Pfam" id="PF13372">
    <property type="entry name" value="Alginate_exp"/>
    <property type="match status" value="1"/>
</dbReference>
<evidence type="ECO:0000259" key="3">
    <source>
        <dbReference type="Pfam" id="PF13372"/>
    </source>
</evidence>
<feature type="chain" id="PRO_5046588120" evidence="2">
    <location>
        <begin position="34"/>
        <end position="526"/>
    </location>
</feature>
<protein>
    <submittedName>
        <fullName evidence="4">Alginate export family protein</fullName>
    </submittedName>
</protein>
<evidence type="ECO:0000313" key="4">
    <source>
        <dbReference type="EMBL" id="MCJ1961465.1"/>
    </source>
</evidence>
<evidence type="ECO:0000256" key="1">
    <source>
        <dbReference type="SAM" id="MobiDB-lite"/>
    </source>
</evidence>
<feature type="domain" description="Alginate export" evidence="3">
    <location>
        <begin position="144"/>
        <end position="508"/>
    </location>
</feature>
<organism evidence="4 5">
    <name type="scientific">Novosphingobium mangrovi</name>
    <name type="common">ex Hu et al. 2023</name>
    <dbReference type="NCBI Taxonomy" id="2930094"/>
    <lineage>
        <taxon>Bacteria</taxon>
        <taxon>Pseudomonadati</taxon>
        <taxon>Pseudomonadota</taxon>
        <taxon>Alphaproteobacteria</taxon>
        <taxon>Sphingomonadales</taxon>
        <taxon>Sphingomonadaceae</taxon>
        <taxon>Novosphingobium</taxon>
    </lineage>
</organism>
<dbReference type="RefSeq" id="WP_243800591.1">
    <property type="nucleotide sequence ID" value="NZ_JALHAT010000021.1"/>
</dbReference>
<keyword evidence="2" id="KW-0732">Signal</keyword>
<feature type="signal peptide" evidence="2">
    <location>
        <begin position="1"/>
        <end position="33"/>
    </location>
</feature>